<dbReference type="EMBL" id="JACGXG010000009">
    <property type="protein sequence ID" value="MBA8853327.1"/>
    <property type="molecule type" value="Genomic_DNA"/>
</dbReference>
<keyword evidence="2" id="KW-1185">Reference proteome</keyword>
<dbReference type="Proteomes" id="UP000578622">
    <property type="component" value="Unassembled WGS sequence"/>
</dbReference>
<name>A0ABR6AV38_9HYPH</name>
<organism evidence="1 2">
    <name type="scientific">Brucella intermedia</name>
    <dbReference type="NCBI Taxonomy" id="94625"/>
    <lineage>
        <taxon>Bacteria</taxon>
        <taxon>Pseudomonadati</taxon>
        <taxon>Pseudomonadota</taxon>
        <taxon>Alphaproteobacteria</taxon>
        <taxon>Hyphomicrobiales</taxon>
        <taxon>Brucellaceae</taxon>
        <taxon>Brucella/Ochrobactrum group</taxon>
        <taxon>Brucella</taxon>
    </lineage>
</organism>
<gene>
    <name evidence="1" type="ORF">FHW20_004307</name>
</gene>
<accession>A0ABR6AV38</accession>
<proteinExistence type="predicted"/>
<reference evidence="1 2" key="1">
    <citation type="submission" date="2020-07" db="EMBL/GenBank/DDBJ databases">
        <title>Genomic Encyclopedia of Type Strains, Phase IV (KMG-V): Genome sequencing to study the core and pangenomes of soil and plant-associated prokaryotes.</title>
        <authorList>
            <person name="Whitman W."/>
        </authorList>
    </citation>
    <scope>NUCLEOTIDE SEQUENCE [LARGE SCALE GENOMIC DNA]</scope>
    <source>
        <strain evidence="1 2">RH4WT92</strain>
    </source>
</reference>
<evidence type="ECO:0000313" key="2">
    <source>
        <dbReference type="Proteomes" id="UP000578622"/>
    </source>
</evidence>
<sequence>MSLTNDEDTFILSKNLLNLSILAYVALSSTFDCKSIYSVPDLSDKKYRCLY</sequence>
<protein>
    <submittedName>
        <fullName evidence="1">Uncharacterized protein</fullName>
    </submittedName>
</protein>
<comment type="caution">
    <text evidence="1">The sequence shown here is derived from an EMBL/GenBank/DDBJ whole genome shotgun (WGS) entry which is preliminary data.</text>
</comment>
<evidence type="ECO:0000313" key="1">
    <source>
        <dbReference type="EMBL" id="MBA8853327.1"/>
    </source>
</evidence>